<dbReference type="SUPFAM" id="SSF50331">
    <property type="entry name" value="MOP-like"/>
    <property type="match status" value="1"/>
</dbReference>
<dbReference type="InterPro" id="IPR050093">
    <property type="entry name" value="ABC_SmlMolc_Importer"/>
</dbReference>
<keyword evidence="1" id="KW-0813">Transport</keyword>
<dbReference type="PROSITE" id="PS00211">
    <property type="entry name" value="ABC_TRANSPORTER_1"/>
    <property type="match status" value="1"/>
</dbReference>
<dbReference type="InterPro" id="IPR003439">
    <property type="entry name" value="ABC_transporter-like_ATP-bd"/>
</dbReference>
<comment type="caution">
    <text evidence="5">The sequence shown here is derived from an EMBL/GenBank/DDBJ whole genome shotgun (WGS) entry which is preliminary data.</text>
</comment>
<dbReference type="PANTHER" id="PTHR42781:SF4">
    <property type="entry name" value="SPERMIDINE_PUTRESCINE IMPORT ATP-BINDING PROTEIN POTA"/>
    <property type="match status" value="1"/>
</dbReference>
<dbReference type="EMBL" id="VFPU01000001">
    <property type="protein sequence ID" value="TQM97749.1"/>
    <property type="molecule type" value="Genomic_DNA"/>
</dbReference>
<protein>
    <submittedName>
        <fullName evidence="5">Molybdate transport system ATP-binding protein</fullName>
    </submittedName>
</protein>
<dbReference type="PANTHER" id="PTHR42781">
    <property type="entry name" value="SPERMIDINE/PUTRESCINE IMPORT ATP-BINDING PROTEIN POTA"/>
    <property type="match status" value="1"/>
</dbReference>
<dbReference type="Pfam" id="PF03459">
    <property type="entry name" value="TOBE"/>
    <property type="match status" value="1"/>
</dbReference>
<keyword evidence="2" id="KW-0547">Nucleotide-binding</keyword>
<evidence type="ECO:0000313" key="6">
    <source>
        <dbReference type="Proteomes" id="UP000315133"/>
    </source>
</evidence>
<dbReference type="InterPro" id="IPR027417">
    <property type="entry name" value="P-loop_NTPase"/>
</dbReference>
<dbReference type="RefSeq" id="WP_141819547.1">
    <property type="nucleotide sequence ID" value="NZ_BAAAIL010000001.1"/>
</dbReference>
<keyword evidence="3 5" id="KW-0067">ATP-binding</keyword>
<dbReference type="Gene3D" id="3.40.50.300">
    <property type="entry name" value="P-loop containing nucleotide triphosphate hydrolases"/>
    <property type="match status" value="1"/>
</dbReference>
<name>A0A543KRQ3_9MICO</name>
<dbReference type="OrthoDB" id="9112331at2"/>
<dbReference type="InterPro" id="IPR017871">
    <property type="entry name" value="ABC_transporter-like_CS"/>
</dbReference>
<organism evidence="5 6">
    <name type="scientific">Ornithinimicrobium humiphilum</name>
    <dbReference type="NCBI Taxonomy" id="125288"/>
    <lineage>
        <taxon>Bacteria</taxon>
        <taxon>Bacillati</taxon>
        <taxon>Actinomycetota</taxon>
        <taxon>Actinomycetes</taxon>
        <taxon>Micrococcales</taxon>
        <taxon>Ornithinimicrobiaceae</taxon>
        <taxon>Ornithinimicrobium</taxon>
    </lineage>
</organism>
<gene>
    <name evidence="5" type="ORF">FB476_2674</name>
</gene>
<dbReference type="AlphaFoldDB" id="A0A543KRQ3"/>
<feature type="domain" description="ABC transporter" evidence="4">
    <location>
        <begin position="1"/>
        <end position="234"/>
    </location>
</feature>
<dbReference type="InterPro" id="IPR005116">
    <property type="entry name" value="Transp-assoc_OB_typ1"/>
</dbReference>
<dbReference type="Gene3D" id="2.40.50.100">
    <property type="match status" value="1"/>
</dbReference>
<dbReference type="InterPro" id="IPR008995">
    <property type="entry name" value="Mo/tungstate-bd_C_term_dom"/>
</dbReference>
<accession>A0A543KRQ3</accession>
<dbReference type="Proteomes" id="UP000315133">
    <property type="component" value="Unassembled WGS sequence"/>
</dbReference>
<dbReference type="PROSITE" id="PS50893">
    <property type="entry name" value="ABC_TRANSPORTER_2"/>
    <property type="match status" value="1"/>
</dbReference>
<proteinExistence type="predicted"/>
<dbReference type="GO" id="GO:0016887">
    <property type="term" value="F:ATP hydrolysis activity"/>
    <property type="evidence" value="ECO:0007669"/>
    <property type="project" value="InterPro"/>
</dbReference>
<sequence>MTVLDAHLVVALGSFDLDLELRRPAGVTGILGPNGSGKTTALKALAGLLPLDRGHVRVAGGTWAAERTALPPEQRSVGLVLAEPMLFPHLSLLDNVAYGPRARGARRAVARERAAEELTRVGLEDLVDRRPSQVSSGQAQRAALARALATDPALLLLDEPLSALDPQTRTATRAELAHRLRDYPGTTVLVSHDPLDALTLADELLFVDAGRLVQSGTPAEIVARPRSPYVAGVVGLNLLRGTLALGGAPTLRLAGGAELVLADAPAGVPDGADVLATVNPAAVTLYTDRPTASARNLWQVEVGAVTVTGQRARVVLHGIPGNDLVAEVTLPAVAQLGVVAGARLWAGVKATEVEAYPD</sequence>
<dbReference type="SUPFAM" id="SSF52540">
    <property type="entry name" value="P-loop containing nucleoside triphosphate hydrolases"/>
    <property type="match status" value="1"/>
</dbReference>
<dbReference type="InterPro" id="IPR003593">
    <property type="entry name" value="AAA+_ATPase"/>
</dbReference>
<dbReference type="Pfam" id="PF00005">
    <property type="entry name" value="ABC_tran"/>
    <property type="match status" value="1"/>
</dbReference>
<dbReference type="GO" id="GO:0005524">
    <property type="term" value="F:ATP binding"/>
    <property type="evidence" value="ECO:0007669"/>
    <property type="project" value="UniProtKB-KW"/>
</dbReference>
<evidence type="ECO:0000259" key="4">
    <source>
        <dbReference type="PROSITE" id="PS50893"/>
    </source>
</evidence>
<reference evidence="5 6" key="1">
    <citation type="submission" date="2019-06" db="EMBL/GenBank/DDBJ databases">
        <title>Sequencing the genomes of 1000 actinobacteria strains.</title>
        <authorList>
            <person name="Klenk H.-P."/>
        </authorList>
    </citation>
    <scope>NUCLEOTIDE SEQUENCE [LARGE SCALE GENOMIC DNA]</scope>
    <source>
        <strain evidence="5 6">DSM 12362</strain>
    </source>
</reference>
<evidence type="ECO:0000313" key="5">
    <source>
        <dbReference type="EMBL" id="TQM97749.1"/>
    </source>
</evidence>
<dbReference type="SMART" id="SM00382">
    <property type="entry name" value="AAA"/>
    <property type="match status" value="1"/>
</dbReference>
<keyword evidence="6" id="KW-1185">Reference proteome</keyword>
<evidence type="ECO:0000256" key="3">
    <source>
        <dbReference type="ARBA" id="ARBA00022840"/>
    </source>
</evidence>
<evidence type="ECO:0000256" key="1">
    <source>
        <dbReference type="ARBA" id="ARBA00022448"/>
    </source>
</evidence>
<evidence type="ECO:0000256" key="2">
    <source>
        <dbReference type="ARBA" id="ARBA00022741"/>
    </source>
</evidence>